<comment type="caution">
    <text evidence="2">The sequence shown here is derived from an EMBL/GenBank/DDBJ whole genome shotgun (WGS) entry which is preliminary data.</text>
</comment>
<feature type="transmembrane region" description="Helical" evidence="1">
    <location>
        <begin position="40"/>
        <end position="59"/>
    </location>
</feature>
<sequence>MGNNIEKLPIKKRVILGVAIGLFYASLMAGYDYFTDEPFSLPKFLFNAFFFGLVMSYAFRYKITKNKG</sequence>
<evidence type="ECO:0008006" key="4">
    <source>
        <dbReference type="Google" id="ProtNLM"/>
    </source>
</evidence>
<gene>
    <name evidence="2" type="ORF">ADIWIN_1248</name>
</gene>
<dbReference type="OrthoDB" id="1448315at2"/>
<dbReference type="AlphaFoldDB" id="S7VU78"/>
<name>S7VU78_9FLAO</name>
<proteinExistence type="predicted"/>
<reference evidence="2 3" key="1">
    <citation type="journal article" date="2013" name="Genome Announc.">
        <title>Draft Genome Sequence of Winogradskyella psychrotolerans RS-3T, Isolated from the Marine Transect of Kongsfjorden, Ny-Alesund, Svalbard, Arctic Ocean.</title>
        <authorList>
            <person name="Kumar Pinnaka A."/>
            <person name="Ara S."/>
            <person name="Singh A."/>
            <person name="Shivaji S."/>
        </authorList>
    </citation>
    <scope>NUCLEOTIDE SEQUENCE [LARGE SCALE GENOMIC DNA]</scope>
    <source>
        <strain evidence="2 3">RS-3</strain>
    </source>
</reference>
<organism evidence="2 3">
    <name type="scientific">Winogradskyella psychrotolerans RS-3</name>
    <dbReference type="NCBI Taxonomy" id="641526"/>
    <lineage>
        <taxon>Bacteria</taxon>
        <taxon>Pseudomonadati</taxon>
        <taxon>Bacteroidota</taxon>
        <taxon>Flavobacteriia</taxon>
        <taxon>Flavobacteriales</taxon>
        <taxon>Flavobacteriaceae</taxon>
        <taxon>Winogradskyella</taxon>
    </lineage>
</organism>
<keyword evidence="1" id="KW-0472">Membrane</keyword>
<protein>
    <recommendedName>
        <fullName evidence="4">ATP synthase protein I</fullName>
    </recommendedName>
</protein>
<evidence type="ECO:0000256" key="1">
    <source>
        <dbReference type="SAM" id="Phobius"/>
    </source>
</evidence>
<dbReference type="Proteomes" id="UP000014962">
    <property type="component" value="Unassembled WGS sequence"/>
</dbReference>
<keyword evidence="1" id="KW-0812">Transmembrane</keyword>
<keyword evidence="3" id="KW-1185">Reference proteome</keyword>
<dbReference type="STRING" id="641526.ADIWIN_1248"/>
<evidence type="ECO:0000313" key="2">
    <source>
        <dbReference type="EMBL" id="EPR73611.1"/>
    </source>
</evidence>
<dbReference type="RefSeq" id="WP_020897816.1">
    <property type="nucleotide sequence ID" value="NZ_ATMR01000089.1"/>
</dbReference>
<dbReference type="eggNOG" id="ENOG502ZPVE">
    <property type="taxonomic scope" value="Bacteria"/>
</dbReference>
<accession>S7VU78</accession>
<dbReference type="EMBL" id="ATMR01000089">
    <property type="protein sequence ID" value="EPR73611.1"/>
    <property type="molecule type" value="Genomic_DNA"/>
</dbReference>
<keyword evidence="1" id="KW-1133">Transmembrane helix</keyword>
<feature type="transmembrane region" description="Helical" evidence="1">
    <location>
        <begin position="14"/>
        <end position="34"/>
    </location>
</feature>
<evidence type="ECO:0000313" key="3">
    <source>
        <dbReference type="Proteomes" id="UP000014962"/>
    </source>
</evidence>